<comment type="catalytic activity">
    <reaction evidence="7">
        <text>lipid IVA (E. coli) + CMP-3-deoxy-beta-D-manno-octulosonate = alpha-Kdo-(2-&gt;6)-lipid IVA (E. coli) + CMP + H(+)</text>
        <dbReference type="Rhea" id="RHEA:28066"/>
        <dbReference type="ChEBI" id="CHEBI:15378"/>
        <dbReference type="ChEBI" id="CHEBI:58603"/>
        <dbReference type="ChEBI" id="CHEBI:60364"/>
        <dbReference type="ChEBI" id="CHEBI:60377"/>
        <dbReference type="ChEBI" id="CHEBI:85987"/>
        <dbReference type="EC" id="2.4.99.12"/>
    </reaction>
</comment>
<dbReference type="Pfam" id="PF04028">
    <property type="entry name" value="DUF374"/>
    <property type="match status" value="1"/>
</dbReference>
<dbReference type="GO" id="GO:0005886">
    <property type="term" value="C:plasma membrane"/>
    <property type="evidence" value="ECO:0007669"/>
    <property type="project" value="TreeGrafter"/>
</dbReference>
<dbReference type="GO" id="GO:0009244">
    <property type="term" value="P:lipopolysaccharide core region biosynthetic process"/>
    <property type="evidence" value="ECO:0007669"/>
    <property type="project" value="UniProtKB-UniPathway"/>
</dbReference>
<sequence>MALSPKLKTTLGRAGGRIIARTIRLVEQTSTFVGEPPDLQERMRALHPAIMACWHGQFMMLASPAPKELRFAAMVARHGDAELVGEAMSRLGHQLIRGAGAGDRRKDRGGAHALRASLKALADNTNIVMTADVPPGPARRCGQGIITLARLSGRPILPIAAATSRYHALDTWSRMTINLPYSTFGYVLGDPIYVPDDASPEQMEQLRQRLETALNNATARAYELAGADPARATPPGAADPSTPPVPAGFRLKSYRVATRIIQPVAPLILRFRENKGKEDPTRRNERFGQSNLARPEGPLVWIHAASVGETNAILPVVDTLTALRPDVRCLLTTGTLTSARLAAQRLGPNAFHQFLPLDSPEYARRFLERWQPDVAVLTESEIWPNLILEAHAREIPLVLVNARMSNRSFKRWRRNTSMAAALFTRFDLVLTQNDKFARWYSELGARRVRSIGNLKIDAPPPPIDQAAFDALAAAVNSRRGYVATSTHEGEEEIIGEAHRRLANEFEGFLTLLAPRHPERGTAIAEALKMNGLNVTQRSENKLPDTRTDVYIADTIGELGTLYALAPIAFIGGSLVDKGGQNPIEAVRHHAAVLTGPSWHNFRDAYDALKRHDAMREVRSSEELAAAVAELMHDDAKLNTMRANADLAIGTLSGALDQTIAALLHYLPDQEGMKRAS</sequence>
<evidence type="ECO:0000256" key="6">
    <source>
        <dbReference type="ARBA" id="ARBA00031445"/>
    </source>
</evidence>
<evidence type="ECO:0000313" key="13">
    <source>
        <dbReference type="Proteomes" id="UP000033187"/>
    </source>
</evidence>
<evidence type="ECO:0000256" key="4">
    <source>
        <dbReference type="ARBA" id="ARBA00019077"/>
    </source>
</evidence>
<keyword evidence="5 12" id="KW-0808">Transferase</keyword>
<dbReference type="Pfam" id="PF04413">
    <property type="entry name" value="Glycos_transf_N"/>
    <property type="match status" value="1"/>
</dbReference>
<proteinExistence type="predicted"/>
<name>A0A0D6J9L0_9HYPH</name>
<dbReference type="Gene3D" id="3.40.50.2000">
    <property type="entry name" value="Glycogen Phosphorylase B"/>
    <property type="match status" value="1"/>
</dbReference>
<dbReference type="CDD" id="cd07983">
    <property type="entry name" value="LPLAT_DUF374-like"/>
    <property type="match status" value="1"/>
</dbReference>
<gene>
    <name evidence="12" type="ORF">YBN1229_v1_0163</name>
</gene>
<dbReference type="GO" id="GO:0009245">
    <property type="term" value="P:lipid A biosynthetic process"/>
    <property type="evidence" value="ECO:0007669"/>
    <property type="project" value="TreeGrafter"/>
</dbReference>
<dbReference type="InterPro" id="IPR007172">
    <property type="entry name" value="DUF374"/>
</dbReference>
<dbReference type="EC" id="2.4.99.12" evidence="3"/>
<dbReference type="PANTHER" id="PTHR42755:SF1">
    <property type="entry name" value="3-DEOXY-D-MANNO-OCTULOSONIC ACID TRANSFERASE, MITOCHONDRIAL-RELATED"/>
    <property type="match status" value="1"/>
</dbReference>
<accession>A0A0D6J9L0</accession>
<dbReference type="Proteomes" id="UP000033187">
    <property type="component" value="Chromosome 1"/>
</dbReference>
<dbReference type="OrthoDB" id="9789797at2"/>
<comment type="pathway">
    <text evidence="2">Bacterial outer membrane biogenesis; LPS core biosynthesis.</text>
</comment>
<keyword evidence="13" id="KW-1185">Reference proteome</keyword>
<evidence type="ECO:0000256" key="5">
    <source>
        <dbReference type="ARBA" id="ARBA00022679"/>
    </source>
</evidence>
<feature type="domain" description="3-deoxy-D-manno-octulosonic-acid transferase N-terminal" evidence="11">
    <location>
        <begin position="282"/>
        <end position="457"/>
    </location>
</feature>
<dbReference type="KEGG" id="fil:BN1229_v1_0159"/>
<evidence type="ECO:0000256" key="8">
    <source>
        <dbReference type="PIRSR" id="PIRSR639901-1"/>
    </source>
</evidence>
<dbReference type="SUPFAM" id="SSF53756">
    <property type="entry name" value="UDP-Glycosyltransferase/glycogen phosphorylase"/>
    <property type="match status" value="1"/>
</dbReference>
<evidence type="ECO:0000313" key="12">
    <source>
        <dbReference type="EMBL" id="CPR15001.1"/>
    </source>
</evidence>
<feature type="domain" description="DUF374" evidence="10">
    <location>
        <begin position="67"/>
        <end position="138"/>
    </location>
</feature>
<dbReference type="GO" id="GO:0043842">
    <property type="term" value="F:Kdo transferase activity"/>
    <property type="evidence" value="ECO:0007669"/>
    <property type="project" value="UniProtKB-EC"/>
</dbReference>
<feature type="site" description="Transition state stabilizer" evidence="9">
    <location>
        <position position="379"/>
    </location>
</feature>
<dbReference type="EMBL" id="LN829119">
    <property type="protein sequence ID" value="CPR15001.1"/>
    <property type="molecule type" value="Genomic_DNA"/>
</dbReference>
<reference evidence="13" key="1">
    <citation type="submission" date="2015-02" db="EMBL/GenBank/DDBJ databases">
        <authorList>
            <person name="Chooi Y.-H."/>
        </authorList>
    </citation>
    <scope>NUCLEOTIDE SEQUENCE [LARGE SCALE GENOMIC DNA]</scope>
    <source>
        <strain evidence="13">strain Y</strain>
    </source>
</reference>
<evidence type="ECO:0000256" key="3">
    <source>
        <dbReference type="ARBA" id="ARBA00012621"/>
    </source>
</evidence>
<dbReference type="InterPro" id="IPR007507">
    <property type="entry name" value="Glycos_transf_N"/>
</dbReference>
<organism evidence="12 13">
    <name type="scientific">Candidatus Filomicrobium marinum</name>
    <dbReference type="NCBI Taxonomy" id="1608628"/>
    <lineage>
        <taxon>Bacteria</taxon>
        <taxon>Pseudomonadati</taxon>
        <taxon>Pseudomonadota</taxon>
        <taxon>Alphaproteobacteria</taxon>
        <taxon>Hyphomicrobiales</taxon>
        <taxon>Hyphomicrobiaceae</taxon>
        <taxon>Filomicrobium</taxon>
    </lineage>
</organism>
<dbReference type="Gene3D" id="3.40.50.11720">
    <property type="entry name" value="3-Deoxy-D-manno-octulosonic-acid transferase, N-terminal domain"/>
    <property type="match status" value="1"/>
</dbReference>
<dbReference type="AlphaFoldDB" id="A0A0D6J9L0"/>
<dbReference type="InterPro" id="IPR038107">
    <property type="entry name" value="Glycos_transf_N_sf"/>
</dbReference>
<evidence type="ECO:0000259" key="10">
    <source>
        <dbReference type="Pfam" id="PF04028"/>
    </source>
</evidence>
<dbReference type="InterPro" id="IPR039901">
    <property type="entry name" value="Kdotransferase"/>
</dbReference>
<comment type="function">
    <text evidence="1">Involved in lipopolysaccharide (LPS) biosynthesis. Catalyzes the transfer of 3-deoxy-D-manno-octulosonate (Kdo) residue(s) from CMP-Kdo to lipid IV(A), the tetraacyldisaccharide-1,4'-bisphosphate precursor of lipid A.</text>
</comment>
<dbReference type="UniPathway" id="UPA00958"/>
<feature type="site" description="Transition state stabilizer" evidence="9">
    <location>
        <position position="455"/>
    </location>
</feature>
<protein>
    <recommendedName>
        <fullName evidence="4">3-deoxy-D-manno-octulosonic acid transferase</fullName>
        <ecNumber evidence="3">2.4.99.12</ecNumber>
    </recommendedName>
    <alternativeName>
        <fullName evidence="6">Lipid IV(A) 3-deoxy-D-manno-octulosonic acid transferase</fullName>
    </alternativeName>
</protein>
<evidence type="ECO:0000256" key="9">
    <source>
        <dbReference type="PIRSR" id="PIRSR639901-2"/>
    </source>
</evidence>
<evidence type="ECO:0000256" key="2">
    <source>
        <dbReference type="ARBA" id="ARBA00004713"/>
    </source>
</evidence>
<evidence type="ECO:0000256" key="7">
    <source>
        <dbReference type="ARBA" id="ARBA00049183"/>
    </source>
</evidence>
<evidence type="ECO:0000259" key="11">
    <source>
        <dbReference type="Pfam" id="PF04413"/>
    </source>
</evidence>
<feature type="active site" description="Proton acceptor" evidence="8">
    <location>
        <position position="309"/>
    </location>
</feature>
<dbReference type="KEGG" id="fiy:BN1229_v1_0163"/>
<evidence type="ECO:0000256" key="1">
    <source>
        <dbReference type="ARBA" id="ARBA00003394"/>
    </source>
</evidence>
<dbReference type="PANTHER" id="PTHR42755">
    <property type="entry name" value="3-DEOXY-MANNO-OCTULOSONATE CYTIDYLYLTRANSFERASE"/>
    <property type="match status" value="1"/>
</dbReference>